<name>I3S651_LOTJA</name>
<feature type="chain" id="PRO_5003678596" evidence="1">
    <location>
        <begin position="24"/>
        <end position="52"/>
    </location>
</feature>
<dbReference type="AlphaFoldDB" id="I3S651"/>
<keyword evidence="1" id="KW-0732">Signal</keyword>
<protein>
    <submittedName>
        <fullName evidence="2">Uncharacterized protein</fullName>
    </submittedName>
</protein>
<evidence type="ECO:0000313" key="2">
    <source>
        <dbReference type="EMBL" id="AFK35743.1"/>
    </source>
</evidence>
<accession>I3S651</accession>
<sequence length="52" mass="6111">MLNISHFLLLNILLTLIGELAETYRVRRKFKGCTLMPNIRYVFRQKDSSLSP</sequence>
<proteinExistence type="evidence at transcript level"/>
<evidence type="ECO:0000256" key="1">
    <source>
        <dbReference type="SAM" id="SignalP"/>
    </source>
</evidence>
<organism evidence="2">
    <name type="scientific">Lotus japonicus</name>
    <name type="common">Lotus corniculatus var. japonicus</name>
    <dbReference type="NCBI Taxonomy" id="34305"/>
    <lineage>
        <taxon>Eukaryota</taxon>
        <taxon>Viridiplantae</taxon>
        <taxon>Streptophyta</taxon>
        <taxon>Embryophyta</taxon>
        <taxon>Tracheophyta</taxon>
        <taxon>Spermatophyta</taxon>
        <taxon>Magnoliopsida</taxon>
        <taxon>eudicotyledons</taxon>
        <taxon>Gunneridae</taxon>
        <taxon>Pentapetalae</taxon>
        <taxon>rosids</taxon>
        <taxon>fabids</taxon>
        <taxon>Fabales</taxon>
        <taxon>Fabaceae</taxon>
        <taxon>Papilionoideae</taxon>
        <taxon>50 kb inversion clade</taxon>
        <taxon>NPAAA clade</taxon>
        <taxon>Hologalegina</taxon>
        <taxon>robinioid clade</taxon>
        <taxon>Loteae</taxon>
        <taxon>Lotus</taxon>
    </lineage>
</organism>
<feature type="signal peptide" evidence="1">
    <location>
        <begin position="1"/>
        <end position="23"/>
    </location>
</feature>
<reference evidence="2" key="1">
    <citation type="submission" date="2012-05" db="EMBL/GenBank/DDBJ databases">
        <authorList>
            <person name="Krishnakumar V."/>
            <person name="Cheung F."/>
            <person name="Xiao Y."/>
            <person name="Chan A."/>
            <person name="Moskal W.A."/>
            <person name="Town C.D."/>
        </authorList>
    </citation>
    <scope>NUCLEOTIDE SEQUENCE</scope>
</reference>
<dbReference type="EMBL" id="BT135948">
    <property type="protein sequence ID" value="AFK35743.1"/>
    <property type="molecule type" value="mRNA"/>
</dbReference>